<dbReference type="PIRSF" id="PIRSF006603">
    <property type="entry name" value="DinF"/>
    <property type="match status" value="1"/>
</dbReference>
<comment type="caution">
    <text evidence="8">The sequence shown here is derived from an EMBL/GenBank/DDBJ whole genome shotgun (WGS) entry which is preliminary data.</text>
</comment>
<dbReference type="PANTHER" id="PTHR43549:SF3">
    <property type="entry name" value="MULTIDRUG RESISTANCE PROTEIN YPNP-RELATED"/>
    <property type="match status" value="1"/>
</dbReference>
<feature type="transmembrane region" description="Helical" evidence="7">
    <location>
        <begin position="21"/>
        <end position="41"/>
    </location>
</feature>
<feature type="transmembrane region" description="Helical" evidence="7">
    <location>
        <begin position="53"/>
        <end position="76"/>
    </location>
</feature>
<dbReference type="Pfam" id="PF01554">
    <property type="entry name" value="MatE"/>
    <property type="match status" value="2"/>
</dbReference>
<keyword evidence="9" id="KW-1185">Reference proteome</keyword>
<evidence type="ECO:0000256" key="2">
    <source>
        <dbReference type="ARBA" id="ARBA00022448"/>
    </source>
</evidence>
<feature type="transmembrane region" description="Helical" evidence="7">
    <location>
        <begin position="167"/>
        <end position="186"/>
    </location>
</feature>
<feature type="transmembrane region" description="Helical" evidence="7">
    <location>
        <begin position="137"/>
        <end position="155"/>
    </location>
</feature>
<dbReference type="RefSeq" id="WP_311362170.1">
    <property type="nucleotide sequence ID" value="NZ_JAVRIE010000005.1"/>
</dbReference>
<dbReference type="GO" id="GO:0042910">
    <property type="term" value="F:xenobiotic transmembrane transporter activity"/>
    <property type="evidence" value="ECO:0007669"/>
    <property type="project" value="InterPro"/>
</dbReference>
<dbReference type="PANTHER" id="PTHR43549">
    <property type="entry name" value="MULTIDRUG RESISTANCE PROTEIN YPNP-RELATED"/>
    <property type="match status" value="1"/>
</dbReference>
<evidence type="ECO:0000313" key="8">
    <source>
        <dbReference type="EMBL" id="MDT0583396.1"/>
    </source>
</evidence>
<keyword evidence="4 7" id="KW-0812">Transmembrane</keyword>
<feature type="transmembrane region" description="Helical" evidence="7">
    <location>
        <begin position="96"/>
        <end position="117"/>
    </location>
</feature>
<accession>A0AAW8R248</accession>
<dbReference type="GO" id="GO:0015297">
    <property type="term" value="F:antiporter activity"/>
    <property type="evidence" value="ECO:0007669"/>
    <property type="project" value="InterPro"/>
</dbReference>
<keyword evidence="2" id="KW-0813">Transport</keyword>
<dbReference type="Proteomes" id="UP001249020">
    <property type="component" value="Unassembled WGS sequence"/>
</dbReference>
<organism evidence="8 9">
    <name type="scientific">Brumicola blandensis</name>
    <dbReference type="NCBI Taxonomy" id="3075611"/>
    <lineage>
        <taxon>Bacteria</taxon>
        <taxon>Pseudomonadati</taxon>
        <taxon>Pseudomonadota</taxon>
        <taxon>Gammaproteobacteria</taxon>
        <taxon>Alteromonadales</taxon>
        <taxon>Alteromonadaceae</taxon>
        <taxon>Brumicola</taxon>
    </lineage>
</organism>
<dbReference type="InterPro" id="IPR052031">
    <property type="entry name" value="Membrane_Transporter-Flippase"/>
</dbReference>
<proteinExistence type="predicted"/>
<feature type="transmembrane region" description="Helical" evidence="7">
    <location>
        <begin position="319"/>
        <end position="339"/>
    </location>
</feature>
<feature type="transmembrane region" description="Helical" evidence="7">
    <location>
        <begin position="198"/>
        <end position="217"/>
    </location>
</feature>
<feature type="transmembrane region" description="Helical" evidence="7">
    <location>
        <begin position="286"/>
        <end position="307"/>
    </location>
</feature>
<reference evidence="8 9" key="1">
    <citation type="submission" date="2023-09" db="EMBL/GenBank/DDBJ databases">
        <authorList>
            <person name="Rey-Velasco X."/>
        </authorList>
    </citation>
    <scope>NUCLEOTIDE SEQUENCE [LARGE SCALE GENOMIC DNA]</scope>
    <source>
        <strain evidence="8 9">W409</strain>
    </source>
</reference>
<feature type="transmembrane region" description="Helical" evidence="7">
    <location>
        <begin position="243"/>
        <end position="266"/>
    </location>
</feature>
<evidence type="ECO:0000313" key="9">
    <source>
        <dbReference type="Proteomes" id="UP001249020"/>
    </source>
</evidence>
<evidence type="ECO:0000256" key="7">
    <source>
        <dbReference type="SAM" id="Phobius"/>
    </source>
</evidence>
<dbReference type="EMBL" id="JAVRIE010000005">
    <property type="protein sequence ID" value="MDT0583396.1"/>
    <property type="molecule type" value="Genomic_DNA"/>
</dbReference>
<keyword evidence="5 7" id="KW-1133">Transmembrane helix</keyword>
<evidence type="ECO:0000256" key="1">
    <source>
        <dbReference type="ARBA" id="ARBA00004429"/>
    </source>
</evidence>
<keyword evidence="6 7" id="KW-0472">Membrane</keyword>
<dbReference type="GO" id="GO:0005886">
    <property type="term" value="C:plasma membrane"/>
    <property type="evidence" value="ECO:0007669"/>
    <property type="project" value="UniProtKB-SubCell"/>
</dbReference>
<evidence type="ECO:0000256" key="5">
    <source>
        <dbReference type="ARBA" id="ARBA00022989"/>
    </source>
</evidence>
<dbReference type="InterPro" id="IPR002528">
    <property type="entry name" value="MATE_fam"/>
</dbReference>
<comment type="subcellular location">
    <subcellularLocation>
        <location evidence="1">Cell inner membrane</location>
        <topology evidence="1">Multi-pass membrane protein</topology>
    </subcellularLocation>
</comment>
<evidence type="ECO:0000256" key="3">
    <source>
        <dbReference type="ARBA" id="ARBA00022475"/>
    </source>
</evidence>
<dbReference type="AlphaFoldDB" id="A0AAW8R248"/>
<gene>
    <name evidence="8" type="ORF">RM544_12670</name>
</gene>
<dbReference type="NCBIfam" id="TIGR00797">
    <property type="entry name" value="matE"/>
    <property type="match status" value="1"/>
</dbReference>
<feature type="transmembrane region" description="Helical" evidence="7">
    <location>
        <begin position="393"/>
        <end position="412"/>
    </location>
</feature>
<feature type="transmembrane region" description="Helical" evidence="7">
    <location>
        <begin position="418"/>
        <end position="440"/>
    </location>
</feature>
<dbReference type="InterPro" id="IPR048279">
    <property type="entry name" value="MdtK-like"/>
</dbReference>
<keyword evidence="3" id="KW-1003">Cell membrane</keyword>
<name>A0AAW8R248_9ALTE</name>
<evidence type="ECO:0000256" key="6">
    <source>
        <dbReference type="ARBA" id="ARBA00023136"/>
    </source>
</evidence>
<feature type="transmembrane region" description="Helical" evidence="7">
    <location>
        <begin position="359"/>
        <end position="381"/>
    </location>
</feature>
<evidence type="ECO:0000256" key="4">
    <source>
        <dbReference type="ARBA" id="ARBA00022692"/>
    </source>
</evidence>
<protein>
    <submittedName>
        <fullName evidence="8">MATE family efflux transporter</fullName>
    </submittedName>
</protein>
<sequence>MATIDLTKADIRNAIVKQSTPMLLGITAVFSISLVDTYFVGKLGTKELAALSFTFPVTMAIASLSAGLGAGAASIVSRTMGEGEQSHAKRLSTDSLIFSSLFVTLLGTIGFFTVDPLFSLLGAKGETLALISQYMKIWYLSMPFLVIPMVANAVIRSVGNAKWPGIIMVVSALINIGLTPLFIFGYGPVPAMHIEGAAISTAIARIFTFVLALYVIYKHEDMLLICLPSLSQFINSVTKVIKIALPAAAGSVVNPLAIGVVTGLLASYGDNVVAAFGVGTRIESFASIPLLALSAAIGPIVGQNWGADQKGRVIKSIKYCYSITLIWAFSVTVGLYFLAPSIASIIASDSSVADIASSYLLVVSSSIAGYGFVIISAAAFNALGKSTTGLAHYLVRGFVLYVPLSWLATLWFDYQWVFYAIAASNIVSGIFVATYTLYWLKVAKKNDCEPNAFSFQ</sequence>